<dbReference type="RefSeq" id="WP_218855180.1">
    <property type="nucleotide sequence ID" value="NZ_OBDY01000048.1"/>
</dbReference>
<evidence type="ECO:0000256" key="4">
    <source>
        <dbReference type="SAM" id="MobiDB-lite"/>
    </source>
</evidence>
<name>A0A285KLV6_9ACTN</name>
<keyword evidence="8" id="KW-1185">Reference proteome</keyword>
<evidence type="ECO:0000313" key="7">
    <source>
        <dbReference type="EMBL" id="SNY73639.1"/>
    </source>
</evidence>
<dbReference type="GO" id="GO:0016757">
    <property type="term" value="F:glycosyltransferase activity"/>
    <property type="evidence" value="ECO:0007669"/>
    <property type="project" value="UniProtKB-KW"/>
</dbReference>
<dbReference type="Pfam" id="PF13641">
    <property type="entry name" value="Glyco_tranf_2_3"/>
    <property type="match status" value="1"/>
</dbReference>
<dbReference type="EMBL" id="OBDY01000048">
    <property type="protein sequence ID" value="SNY73639.1"/>
    <property type="molecule type" value="Genomic_DNA"/>
</dbReference>
<dbReference type="Gene3D" id="3.20.20.370">
    <property type="entry name" value="Glycoside hydrolase/deacetylase"/>
    <property type="match status" value="1"/>
</dbReference>
<proteinExistence type="inferred from homology"/>
<dbReference type="CDD" id="cd06423">
    <property type="entry name" value="CESA_like"/>
    <property type="match status" value="1"/>
</dbReference>
<evidence type="ECO:0000256" key="2">
    <source>
        <dbReference type="ARBA" id="ARBA00022676"/>
    </source>
</evidence>
<feature type="region of interest" description="Disordered" evidence="4">
    <location>
        <begin position="62"/>
        <end position="86"/>
    </location>
</feature>
<reference evidence="7 8" key="1">
    <citation type="submission" date="2017-09" db="EMBL/GenBank/DDBJ databases">
        <authorList>
            <person name="Ehlers B."/>
            <person name="Leendertz F.H."/>
        </authorList>
    </citation>
    <scope>NUCLEOTIDE SEQUENCE [LARGE SCALE GENOMIC DNA]</scope>
    <source>
        <strain evidence="7 8">CGMCC 4.6857</strain>
    </source>
</reference>
<feature type="compositionally biased region" description="Low complexity" evidence="4">
    <location>
        <begin position="62"/>
        <end position="81"/>
    </location>
</feature>
<dbReference type="SUPFAM" id="SSF53448">
    <property type="entry name" value="Nucleotide-diphospho-sugar transferases"/>
    <property type="match status" value="1"/>
</dbReference>
<keyword evidence="2" id="KW-0328">Glycosyltransferase</keyword>
<accession>A0A285KLV6</accession>
<keyword evidence="5" id="KW-0812">Transmembrane</keyword>
<dbReference type="Gene3D" id="3.90.550.10">
    <property type="entry name" value="Spore Coat Polysaccharide Biosynthesis Protein SpsA, Chain A"/>
    <property type="match status" value="1"/>
</dbReference>
<dbReference type="GO" id="GO:0016810">
    <property type="term" value="F:hydrolase activity, acting on carbon-nitrogen (but not peptide) bonds"/>
    <property type="evidence" value="ECO:0007669"/>
    <property type="project" value="InterPro"/>
</dbReference>
<feature type="transmembrane region" description="Helical" evidence="5">
    <location>
        <begin position="692"/>
        <end position="710"/>
    </location>
</feature>
<gene>
    <name evidence="7" type="ORF">SAMN05421748_1487</name>
</gene>
<evidence type="ECO:0000259" key="6">
    <source>
        <dbReference type="PROSITE" id="PS51677"/>
    </source>
</evidence>
<dbReference type="InterPro" id="IPR011330">
    <property type="entry name" value="Glyco_hydro/deAcase_b/a-brl"/>
</dbReference>
<protein>
    <submittedName>
        <fullName evidence="7">Glycosyltransferase, catalytic subunit of cellulose synthase and poly-beta-1,6-N-acetylglucosamine synthase</fullName>
    </submittedName>
</protein>
<dbReference type="Pfam" id="PF01522">
    <property type="entry name" value="Polysacc_deac_1"/>
    <property type="match status" value="1"/>
</dbReference>
<keyword evidence="5" id="KW-0472">Membrane</keyword>
<dbReference type="InterPro" id="IPR029044">
    <property type="entry name" value="Nucleotide-diphossugar_trans"/>
</dbReference>
<evidence type="ECO:0000256" key="3">
    <source>
        <dbReference type="ARBA" id="ARBA00022679"/>
    </source>
</evidence>
<evidence type="ECO:0000256" key="5">
    <source>
        <dbReference type="SAM" id="Phobius"/>
    </source>
</evidence>
<feature type="domain" description="NodB homology" evidence="6">
    <location>
        <begin position="103"/>
        <end position="290"/>
    </location>
</feature>
<keyword evidence="3 7" id="KW-0808">Transferase</keyword>
<dbReference type="GO" id="GO:0005975">
    <property type="term" value="P:carbohydrate metabolic process"/>
    <property type="evidence" value="ECO:0007669"/>
    <property type="project" value="InterPro"/>
</dbReference>
<evidence type="ECO:0000313" key="8">
    <source>
        <dbReference type="Proteomes" id="UP000219612"/>
    </source>
</evidence>
<sequence>MTVYRATPPPHDPAESTGRLPPIQRKRRIRRRRFFSGGLGLVVLLLLATVILVSVYTDAGFSPDGTTQSTTSSDDVPDSISEGGPVIDVNAEGEVRTYGMPAKTIALTFDDGPDPLWTPKILDVLSRHHAPATFFVVGSQVARHPDVAERITAEGHEIAGHSFTHPDLARLPNWRREMENSQTQLAIAYATGRSSSLMRPPYSSFADAISDEDWQTVQDVGAQGYLTVLDTMDSEDWKRPGVDAIVRNGTPKGTGGQILLMHDAGGDRSQTVAALDRLIPEMQRKGFRFSTVSAALGDEVNPAATDEAVWRGRALVWTVHFADFVLDILWVLLIVAGGLIVVRTLILFLFAWRHSRHRRSPDWSWGLPVSAPVTIVVPAYNEEKTIAPAVRSLAASRHPNLEVLVVDDGSTDGTVAAVEELGLRNVRIVRIPNGGKANALNAGVALSRSELVVMVDADTVVEPEAVHRLVQPFGDPMVGAVAGNVKVANRGSLIGKWQHIEYVIGFNLDRRLYDTFGCIPTIPGALGAFRRRALTEAGGLSTDTLAEDTDLTMAIHRAGWRVVYEESARAYTEAPASMKQLWKQRYRWSYGTMQAMWKHRHAVVESGPSGRFGRRGLPFITLFSVLLPLLAPLIDLMALYGLLFLDRKITIIGWLAMLVVQVLTAILAFRLDREPLRPLWTLPLQQIVYRQLMYLVLLVSALAAVTGRRLRWQTIHRTGDLSSAPSPARGV</sequence>
<dbReference type="AlphaFoldDB" id="A0A285KLV6"/>
<feature type="transmembrane region" description="Helical" evidence="5">
    <location>
        <begin position="619"/>
        <end position="645"/>
    </location>
</feature>
<dbReference type="InterPro" id="IPR002509">
    <property type="entry name" value="NODB_dom"/>
</dbReference>
<dbReference type="PANTHER" id="PTHR43630">
    <property type="entry name" value="POLY-BETA-1,6-N-ACETYL-D-GLUCOSAMINE SYNTHASE"/>
    <property type="match status" value="1"/>
</dbReference>
<feature type="transmembrane region" description="Helical" evidence="5">
    <location>
        <begin position="34"/>
        <end position="56"/>
    </location>
</feature>
<feature type="transmembrane region" description="Helical" evidence="5">
    <location>
        <begin position="651"/>
        <end position="671"/>
    </location>
</feature>
<dbReference type="SUPFAM" id="SSF88713">
    <property type="entry name" value="Glycoside hydrolase/deacetylase"/>
    <property type="match status" value="1"/>
</dbReference>
<feature type="transmembrane region" description="Helical" evidence="5">
    <location>
        <begin position="328"/>
        <end position="352"/>
    </location>
</feature>
<dbReference type="PROSITE" id="PS51677">
    <property type="entry name" value="NODB"/>
    <property type="match status" value="1"/>
</dbReference>
<organism evidence="7 8">
    <name type="scientific">Paractinoplanes atraurantiacus</name>
    <dbReference type="NCBI Taxonomy" id="1036182"/>
    <lineage>
        <taxon>Bacteria</taxon>
        <taxon>Bacillati</taxon>
        <taxon>Actinomycetota</taxon>
        <taxon>Actinomycetes</taxon>
        <taxon>Micromonosporales</taxon>
        <taxon>Micromonosporaceae</taxon>
        <taxon>Paractinoplanes</taxon>
    </lineage>
</organism>
<evidence type="ECO:0000256" key="1">
    <source>
        <dbReference type="ARBA" id="ARBA00006739"/>
    </source>
</evidence>
<dbReference type="PANTHER" id="PTHR43630:SF1">
    <property type="entry name" value="POLY-BETA-1,6-N-ACETYL-D-GLUCOSAMINE SYNTHASE"/>
    <property type="match status" value="1"/>
</dbReference>
<dbReference type="Proteomes" id="UP000219612">
    <property type="component" value="Unassembled WGS sequence"/>
</dbReference>
<keyword evidence="5" id="KW-1133">Transmembrane helix</keyword>
<feature type="region of interest" description="Disordered" evidence="4">
    <location>
        <begin position="1"/>
        <end position="23"/>
    </location>
</feature>
<comment type="similarity">
    <text evidence="1">Belongs to the glycosyltransferase 2 family.</text>
</comment>